<comment type="caution">
    <text evidence="1">The sequence shown here is derived from an EMBL/GenBank/DDBJ whole genome shotgun (WGS) entry which is preliminary data.</text>
</comment>
<gene>
    <name evidence="1" type="ORF">PHMEG_00022584</name>
</gene>
<organism evidence="1 2">
    <name type="scientific">Phytophthora megakarya</name>
    <dbReference type="NCBI Taxonomy" id="4795"/>
    <lineage>
        <taxon>Eukaryota</taxon>
        <taxon>Sar</taxon>
        <taxon>Stramenopiles</taxon>
        <taxon>Oomycota</taxon>
        <taxon>Peronosporomycetes</taxon>
        <taxon>Peronosporales</taxon>
        <taxon>Peronosporaceae</taxon>
        <taxon>Phytophthora</taxon>
    </lineage>
</organism>
<dbReference type="EMBL" id="NBNE01004481">
    <property type="protein sequence ID" value="OWZ05343.1"/>
    <property type="molecule type" value="Genomic_DNA"/>
</dbReference>
<keyword evidence="2" id="KW-1185">Reference proteome</keyword>
<name>A0A225VIT5_9STRA</name>
<dbReference type="OrthoDB" id="116465at2759"/>
<dbReference type="AlphaFoldDB" id="A0A225VIT5"/>
<accession>A0A225VIT5</accession>
<reference evidence="2" key="1">
    <citation type="submission" date="2017-03" db="EMBL/GenBank/DDBJ databases">
        <title>Phytopthora megakarya and P. palmivora, two closely related causual agents of cacao black pod achieved similar genome size and gene model numbers by different mechanisms.</title>
        <authorList>
            <person name="Ali S."/>
            <person name="Shao J."/>
            <person name="Larry D.J."/>
            <person name="Kronmiller B."/>
            <person name="Shen D."/>
            <person name="Strem M.D."/>
            <person name="Melnick R.L."/>
            <person name="Guiltinan M.J."/>
            <person name="Tyler B.M."/>
            <person name="Meinhardt L.W."/>
            <person name="Bailey B.A."/>
        </authorList>
    </citation>
    <scope>NUCLEOTIDE SEQUENCE [LARGE SCALE GENOMIC DNA]</scope>
    <source>
        <strain evidence="2">zdho120</strain>
    </source>
</reference>
<evidence type="ECO:0000313" key="1">
    <source>
        <dbReference type="EMBL" id="OWZ05343.1"/>
    </source>
</evidence>
<protein>
    <submittedName>
        <fullName evidence="1">RxLR effector protein</fullName>
    </submittedName>
</protein>
<dbReference type="Proteomes" id="UP000198211">
    <property type="component" value="Unassembled WGS sequence"/>
</dbReference>
<sequence length="302" mass="34661">MVTAHSFVVEQPRILTKRILRVQTVSSENDEERVIGAAVSSVASHLTTGALKAADFVKLRTWLYHQKSVDDILDTLLLTGKMDDIIQNPNLKLLDDYVVMFNNKYPDRKVSLIKTLKARHGEIDLANALSRAKQFEHTKDIATKLQRQQLKGWLNRKKSVDDVFALLKIKEEGTRFVFCRQLETMEAYIKLFNAKNPRQKTNMYEALSHGFGGEDKFAIVISQAMTRPVTALKAVKYQYVMFNRWFAKDYDPMTVLIKVFKYSEDDVAKALPEEKLVTDTYKLLYNKAMGISDHGVVIGHRR</sequence>
<evidence type="ECO:0000313" key="2">
    <source>
        <dbReference type="Proteomes" id="UP000198211"/>
    </source>
</evidence>
<proteinExistence type="predicted"/>